<name>A0A375I6B3_9ACTN</name>
<protein>
    <submittedName>
        <fullName evidence="2">P-loop containing nucleoside triphosphate hydrolase</fullName>
    </submittedName>
</protein>
<evidence type="ECO:0000313" key="3">
    <source>
        <dbReference type="Proteomes" id="UP000265962"/>
    </source>
</evidence>
<sequence>MVLVLLCSATGSPGVTTSALALALGWPRSVLLVDCDRDPAQAVQAGWLHAAPLASRGLVDLAQAHRELQPVAPLLWSRTVDLLGPGHDGPDGTARDRGPSRRFLPGFTHPGSAVVFEPVWAELAEALAALSGSGVDVVVDAGRIGRTGLPRPLLAAADAVLVVVRSTLRSLAAARLHLDGLRDAIVDAGAGAQPGFLVVGPGMPYGNAEISHQLGLAVVADIGWRPEQAAVLSDGLPAPRRFEQRGLMRSARAAASALASAAGPARAPRPGAAAGDTTGSRDERA</sequence>
<dbReference type="RefSeq" id="WP_119716156.1">
    <property type="nucleotide sequence ID" value="NZ_OMOH01000008.1"/>
</dbReference>
<keyword evidence="3" id="KW-1185">Reference proteome</keyword>
<reference evidence="3" key="1">
    <citation type="submission" date="2018-02" db="EMBL/GenBank/DDBJ databases">
        <authorList>
            <person name="Hornung B."/>
        </authorList>
    </citation>
    <scope>NUCLEOTIDE SEQUENCE [LARGE SCALE GENOMIC DNA]</scope>
</reference>
<gene>
    <name evidence="2" type="ORF">PROPJV5_2000</name>
</gene>
<evidence type="ECO:0000313" key="2">
    <source>
        <dbReference type="EMBL" id="SPF69035.1"/>
    </source>
</evidence>
<evidence type="ECO:0000256" key="1">
    <source>
        <dbReference type="SAM" id="MobiDB-lite"/>
    </source>
</evidence>
<dbReference type="EMBL" id="OMOH01000008">
    <property type="protein sequence ID" value="SPF69035.1"/>
    <property type="molecule type" value="Genomic_DNA"/>
</dbReference>
<proteinExistence type="predicted"/>
<dbReference type="OrthoDB" id="5243870at2"/>
<feature type="compositionally biased region" description="Low complexity" evidence="1">
    <location>
        <begin position="259"/>
        <end position="275"/>
    </location>
</feature>
<dbReference type="Gene3D" id="3.40.50.300">
    <property type="entry name" value="P-loop containing nucleotide triphosphate hydrolases"/>
    <property type="match status" value="1"/>
</dbReference>
<dbReference type="AlphaFoldDB" id="A0A375I6B3"/>
<feature type="region of interest" description="Disordered" evidence="1">
    <location>
        <begin position="259"/>
        <end position="285"/>
    </location>
</feature>
<dbReference type="Proteomes" id="UP000265962">
    <property type="component" value="Unassembled WGS sequence"/>
</dbReference>
<dbReference type="SUPFAM" id="SSF52540">
    <property type="entry name" value="P-loop containing nucleoside triphosphate hydrolases"/>
    <property type="match status" value="1"/>
</dbReference>
<accession>A0A375I6B3</accession>
<organism evidence="2 3">
    <name type="scientific">Propionibacterium ruminifibrarum</name>
    <dbReference type="NCBI Taxonomy" id="1962131"/>
    <lineage>
        <taxon>Bacteria</taxon>
        <taxon>Bacillati</taxon>
        <taxon>Actinomycetota</taxon>
        <taxon>Actinomycetes</taxon>
        <taxon>Propionibacteriales</taxon>
        <taxon>Propionibacteriaceae</taxon>
        <taxon>Propionibacterium</taxon>
    </lineage>
</organism>
<dbReference type="GO" id="GO:0016787">
    <property type="term" value="F:hydrolase activity"/>
    <property type="evidence" value="ECO:0007669"/>
    <property type="project" value="UniProtKB-KW"/>
</dbReference>
<keyword evidence="2" id="KW-0378">Hydrolase</keyword>
<dbReference type="InterPro" id="IPR027417">
    <property type="entry name" value="P-loop_NTPase"/>
</dbReference>